<sequence>MDQHYLLWKFYQSAYPFIACSIYGRGNYQKHAFMCLN</sequence>
<protein>
    <submittedName>
        <fullName evidence="1">Uncharacterized protein</fullName>
    </submittedName>
</protein>
<dbReference type="Proteomes" id="UP000700732">
    <property type="component" value="Unassembled WGS sequence"/>
</dbReference>
<reference evidence="1 2" key="1">
    <citation type="submission" date="2019-06" db="EMBL/GenBank/DDBJ databases">
        <title>Spirosoma utsteinense sp. nov. isolated from Antarctic ice-free soils.</title>
        <authorList>
            <person name="Tahon G."/>
        </authorList>
    </citation>
    <scope>NUCLEOTIDE SEQUENCE [LARGE SCALE GENOMIC DNA]</scope>
    <source>
        <strain evidence="1 2">LMG 31447</strain>
    </source>
</reference>
<keyword evidence="2" id="KW-1185">Reference proteome</keyword>
<accession>A0ABR6WBC5</accession>
<proteinExistence type="predicted"/>
<evidence type="ECO:0000313" key="1">
    <source>
        <dbReference type="EMBL" id="MBC3793874.1"/>
    </source>
</evidence>
<name>A0ABR6WBC5_9BACT</name>
<dbReference type="EMBL" id="VFIA01000033">
    <property type="protein sequence ID" value="MBC3793874.1"/>
    <property type="molecule type" value="Genomic_DNA"/>
</dbReference>
<organism evidence="1 2">
    <name type="scientific">Spirosoma utsteinense</name>
    <dbReference type="NCBI Taxonomy" id="2585773"/>
    <lineage>
        <taxon>Bacteria</taxon>
        <taxon>Pseudomonadati</taxon>
        <taxon>Bacteroidota</taxon>
        <taxon>Cytophagia</taxon>
        <taxon>Cytophagales</taxon>
        <taxon>Cytophagaceae</taxon>
        <taxon>Spirosoma</taxon>
    </lineage>
</organism>
<evidence type="ECO:0000313" key="2">
    <source>
        <dbReference type="Proteomes" id="UP000700732"/>
    </source>
</evidence>
<comment type="caution">
    <text evidence="1">The sequence shown here is derived from an EMBL/GenBank/DDBJ whole genome shotgun (WGS) entry which is preliminary data.</text>
</comment>
<gene>
    <name evidence="1" type="ORF">FH603_4397</name>
</gene>